<feature type="compositionally biased region" description="Polar residues" evidence="1">
    <location>
        <begin position="117"/>
        <end position="128"/>
    </location>
</feature>
<feature type="region of interest" description="Disordered" evidence="1">
    <location>
        <begin position="476"/>
        <end position="582"/>
    </location>
</feature>
<feature type="compositionally biased region" description="Low complexity" evidence="1">
    <location>
        <begin position="40"/>
        <end position="53"/>
    </location>
</feature>
<evidence type="ECO:0000313" key="3">
    <source>
        <dbReference type="EMBL" id="KAF1987468.1"/>
    </source>
</evidence>
<feature type="compositionally biased region" description="Basic and acidic residues" evidence="1">
    <location>
        <begin position="254"/>
        <end position="275"/>
    </location>
</feature>
<dbReference type="OrthoDB" id="10261563at2759"/>
<accession>A0A6G1H3C9</accession>
<dbReference type="PANTHER" id="PTHR22306:SF2">
    <property type="entry name" value="CHROMOSOME 7 OPEN READING FRAME 50"/>
    <property type="match status" value="1"/>
</dbReference>
<dbReference type="Pfam" id="PF10180">
    <property type="entry name" value="WKF"/>
    <property type="match status" value="1"/>
</dbReference>
<dbReference type="InterPro" id="IPR019327">
    <property type="entry name" value="WKF"/>
</dbReference>
<evidence type="ECO:0000256" key="1">
    <source>
        <dbReference type="SAM" id="MobiDB-lite"/>
    </source>
</evidence>
<feature type="compositionally biased region" description="Polar residues" evidence="1">
    <location>
        <begin position="17"/>
        <end position="32"/>
    </location>
</feature>
<protein>
    <recommendedName>
        <fullName evidence="2">WKF domain-containing protein</fullName>
    </recommendedName>
</protein>
<sequence>MRLPAWKKLGLELRTAPETSANVTGVAATTDSPKLKTFDNVNGNANSNSSNGVRVEVHKSSRNGKRPLGDNVDHGGNTKRSRRDSNDHLLVSSKRSSASMSAQKDAAFGPTDDQEQGMKSPQGNTQLPNGHHGLAPSDSAQNRQKASEKDHQSSGSADSPALKRKKSVAFTPETKEEDGNGARTIYHGWLGSQLQSDDKADFTPEELSQFDTAPKSHPANNGPAPEIEAKRAKKKPKNLQKASEPVAETSADFEDAKPKRDKKAIKAERRAQRLEERSKQQLPYVTYLLQFYEDREAWKFHKLQQRDLIDNTLNVFRVPHHCDVALKEYISGLQGYSLRVKIREMAQKLLAEVADPEEDRVLGSSDSSAGPLEQQLEKSTKALDNDIQHRGDQNDDLRTKLLKRRRAHLVLLALATADEKFPSKPQAPKTQKAPIEAKISLPKPNLPVVNTTEHVVAGNPVLGIARSSAPATRVKFDDDDDDAGLAKVAQPQKPQSKPARKRKQRTQVLEDSSSSSSSDSDSDSTEGSHAKKATSRLSQKHDQKAKPIRKRKQRTAAEHPDSESSSDGDSTSSADSTSDDSD</sequence>
<dbReference type="PANTHER" id="PTHR22306">
    <property type="entry name" value="CHROMOSOME 7 OPEN READING FRAME 50"/>
    <property type="match status" value="1"/>
</dbReference>
<keyword evidence="4" id="KW-1185">Reference proteome</keyword>
<feature type="compositionally biased region" description="Low complexity" evidence="1">
    <location>
        <begin position="563"/>
        <end position="576"/>
    </location>
</feature>
<name>A0A6G1H3C9_9PEZI</name>
<dbReference type="Proteomes" id="UP000800041">
    <property type="component" value="Unassembled WGS sequence"/>
</dbReference>
<gene>
    <name evidence="3" type="ORF">K402DRAFT_420279</name>
</gene>
<evidence type="ECO:0000259" key="2">
    <source>
        <dbReference type="Pfam" id="PF10180"/>
    </source>
</evidence>
<feature type="domain" description="WKF" evidence="2">
    <location>
        <begin position="286"/>
        <end position="348"/>
    </location>
</feature>
<reference evidence="3" key="1">
    <citation type="journal article" date="2020" name="Stud. Mycol.">
        <title>101 Dothideomycetes genomes: a test case for predicting lifestyles and emergence of pathogens.</title>
        <authorList>
            <person name="Haridas S."/>
            <person name="Albert R."/>
            <person name="Binder M."/>
            <person name="Bloem J."/>
            <person name="Labutti K."/>
            <person name="Salamov A."/>
            <person name="Andreopoulos B."/>
            <person name="Baker S."/>
            <person name="Barry K."/>
            <person name="Bills G."/>
            <person name="Bluhm B."/>
            <person name="Cannon C."/>
            <person name="Castanera R."/>
            <person name="Culley D."/>
            <person name="Daum C."/>
            <person name="Ezra D."/>
            <person name="Gonzalez J."/>
            <person name="Henrissat B."/>
            <person name="Kuo A."/>
            <person name="Liang C."/>
            <person name="Lipzen A."/>
            <person name="Lutzoni F."/>
            <person name="Magnuson J."/>
            <person name="Mondo S."/>
            <person name="Nolan M."/>
            <person name="Ohm R."/>
            <person name="Pangilinan J."/>
            <person name="Park H.-J."/>
            <person name="Ramirez L."/>
            <person name="Alfaro M."/>
            <person name="Sun H."/>
            <person name="Tritt A."/>
            <person name="Yoshinaga Y."/>
            <person name="Zwiers L.-H."/>
            <person name="Turgeon B."/>
            <person name="Goodwin S."/>
            <person name="Spatafora J."/>
            <person name="Crous P."/>
            <person name="Grigoriev I."/>
        </authorList>
    </citation>
    <scope>NUCLEOTIDE SEQUENCE</scope>
    <source>
        <strain evidence="3">CBS 113979</strain>
    </source>
</reference>
<organism evidence="3 4">
    <name type="scientific">Aulographum hederae CBS 113979</name>
    <dbReference type="NCBI Taxonomy" id="1176131"/>
    <lineage>
        <taxon>Eukaryota</taxon>
        <taxon>Fungi</taxon>
        <taxon>Dikarya</taxon>
        <taxon>Ascomycota</taxon>
        <taxon>Pezizomycotina</taxon>
        <taxon>Dothideomycetes</taxon>
        <taxon>Pleosporomycetidae</taxon>
        <taxon>Aulographales</taxon>
        <taxon>Aulographaceae</taxon>
    </lineage>
</organism>
<dbReference type="AlphaFoldDB" id="A0A6G1H3C9"/>
<feature type="region of interest" description="Disordered" evidence="1">
    <location>
        <begin position="17"/>
        <end position="275"/>
    </location>
</feature>
<proteinExistence type="predicted"/>
<feature type="compositionally biased region" description="Low complexity" evidence="1">
    <location>
        <begin position="92"/>
        <end position="101"/>
    </location>
</feature>
<dbReference type="EMBL" id="ML977152">
    <property type="protein sequence ID" value="KAF1987468.1"/>
    <property type="molecule type" value="Genomic_DNA"/>
</dbReference>
<evidence type="ECO:0000313" key="4">
    <source>
        <dbReference type="Proteomes" id="UP000800041"/>
    </source>
</evidence>